<reference evidence="3" key="1">
    <citation type="submission" date="2018-12" db="EMBL/GenBank/DDBJ databases">
        <title>Tengunoibacter tsumagoiensis gen. nov., sp. nov., Dictyobacter kobayashii sp. nov., D. alpinus sp. nov., and D. joshuensis sp. nov. and description of Dictyobacteraceae fam. nov. within the order Ktedonobacterales isolated from Tengu-no-mugimeshi.</title>
        <authorList>
            <person name="Wang C.M."/>
            <person name="Zheng Y."/>
            <person name="Sakai Y."/>
            <person name="Toyoda A."/>
            <person name="Minakuchi Y."/>
            <person name="Abe K."/>
            <person name="Yokota A."/>
            <person name="Yabe S."/>
        </authorList>
    </citation>
    <scope>NUCLEOTIDE SEQUENCE [LARGE SCALE GENOMIC DNA]</scope>
    <source>
        <strain evidence="3">S-27</strain>
    </source>
</reference>
<keyword evidence="1" id="KW-0472">Membrane</keyword>
<comment type="caution">
    <text evidence="2">The sequence shown here is derived from an EMBL/GenBank/DDBJ whole genome shotgun (WGS) entry which is preliminary data.</text>
</comment>
<gene>
    <name evidence="2" type="ORF">KDAU_53420</name>
</gene>
<dbReference type="EMBL" id="BIFQ01000002">
    <property type="protein sequence ID" value="GCE08013.1"/>
    <property type="molecule type" value="Genomic_DNA"/>
</dbReference>
<protein>
    <recommendedName>
        <fullName evidence="4">YqhA family protein</fullName>
    </recommendedName>
</protein>
<keyword evidence="1" id="KW-0812">Transmembrane</keyword>
<feature type="transmembrane region" description="Helical" evidence="1">
    <location>
        <begin position="105"/>
        <end position="124"/>
    </location>
</feature>
<dbReference type="PANTHER" id="PTHR31721:SF4">
    <property type="entry name" value="OS06G0710300 PROTEIN"/>
    <property type="match status" value="1"/>
</dbReference>
<proteinExistence type="predicted"/>
<feature type="transmembrane region" description="Helical" evidence="1">
    <location>
        <begin position="130"/>
        <end position="150"/>
    </location>
</feature>
<organism evidence="2 3">
    <name type="scientific">Dictyobacter aurantiacus</name>
    <dbReference type="NCBI Taxonomy" id="1936993"/>
    <lineage>
        <taxon>Bacteria</taxon>
        <taxon>Bacillati</taxon>
        <taxon>Chloroflexota</taxon>
        <taxon>Ktedonobacteria</taxon>
        <taxon>Ktedonobacterales</taxon>
        <taxon>Dictyobacteraceae</taxon>
        <taxon>Dictyobacter</taxon>
    </lineage>
</organism>
<name>A0A401ZMD1_9CHLR</name>
<dbReference type="Proteomes" id="UP000287224">
    <property type="component" value="Unassembled WGS sequence"/>
</dbReference>
<sequence length="165" mass="17587">MLRRILGGSRYLILIAVAGSLLTSIVLLLYGAAMIIKLTVEIASHPIFTTEDAKPLAVACIEVIDLFLLATVLYIIALGLYELFIGADIPTLPWLEISTLEDLKAKLIGVVIVLLSVTFLASVVEWKGNTNIIALGVGIGLVLLALGYILGKVDNAGHPPEKSEP</sequence>
<keyword evidence="1" id="KW-1133">Transmembrane helix</keyword>
<dbReference type="AlphaFoldDB" id="A0A401ZMD1"/>
<dbReference type="RefSeq" id="WP_126600250.1">
    <property type="nucleotide sequence ID" value="NZ_BIFQ01000002.1"/>
</dbReference>
<dbReference type="PIRSF" id="PIRSF026509">
    <property type="entry name" value="UCP026509"/>
    <property type="match status" value="1"/>
</dbReference>
<feature type="transmembrane region" description="Helical" evidence="1">
    <location>
        <begin position="56"/>
        <end position="84"/>
    </location>
</feature>
<dbReference type="OrthoDB" id="511404at2"/>
<evidence type="ECO:0000256" key="1">
    <source>
        <dbReference type="SAM" id="Phobius"/>
    </source>
</evidence>
<evidence type="ECO:0008006" key="4">
    <source>
        <dbReference type="Google" id="ProtNLM"/>
    </source>
</evidence>
<keyword evidence="3" id="KW-1185">Reference proteome</keyword>
<accession>A0A401ZMD1</accession>
<dbReference type="PANTHER" id="PTHR31721">
    <property type="entry name" value="OS06G0710300 PROTEIN"/>
    <property type="match status" value="1"/>
</dbReference>
<evidence type="ECO:0000313" key="3">
    <source>
        <dbReference type="Proteomes" id="UP000287224"/>
    </source>
</evidence>
<feature type="transmembrane region" description="Helical" evidence="1">
    <location>
        <begin position="12"/>
        <end position="36"/>
    </location>
</feature>
<dbReference type="InterPro" id="IPR005134">
    <property type="entry name" value="UPF0114"/>
</dbReference>
<evidence type="ECO:0000313" key="2">
    <source>
        <dbReference type="EMBL" id="GCE08013.1"/>
    </source>
</evidence>
<dbReference type="Pfam" id="PF03350">
    <property type="entry name" value="UPF0114"/>
    <property type="match status" value="1"/>
</dbReference>